<evidence type="ECO:0000256" key="1">
    <source>
        <dbReference type="ARBA" id="ARBA00001974"/>
    </source>
</evidence>
<dbReference type="Pfam" id="PF01266">
    <property type="entry name" value="DAO"/>
    <property type="match status" value="1"/>
</dbReference>
<keyword evidence="4" id="KW-0274">FAD</keyword>
<dbReference type="eggNOG" id="COG0578">
    <property type="taxonomic scope" value="Bacteria"/>
</dbReference>
<dbReference type="PANTHER" id="PTHR11985">
    <property type="entry name" value="GLYCEROL-3-PHOSPHATE DEHYDROGENASE"/>
    <property type="match status" value="1"/>
</dbReference>
<keyword evidence="8" id="KW-1185">Reference proteome</keyword>
<proteinExistence type="inferred from homology"/>
<evidence type="ECO:0000259" key="6">
    <source>
        <dbReference type="Pfam" id="PF01266"/>
    </source>
</evidence>
<evidence type="ECO:0000313" key="8">
    <source>
        <dbReference type="Proteomes" id="UP000005555"/>
    </source>
</evidence>
<reference evidence="7 8" key="1">
    <citation type="submission" date="2006-03" db="EMBL/GenBank/DDBJ databases">
        <authorList>
            <person name="Giovannoni S.J."/>
            <person name="Cho J.-C."/>
            <person name="Ferriera S."/>
            <person name="Johnson J."/>
            <person name="Kravitz S."/>
            <person name="Halpern A."/>
            <person name="Remington K."/>
            <person name="Beeson K."/>
            <person name="Tran B."/>
            <person name="Rogers Y.-H."/>
            <person name="Friedman R."/>
            <person name="Venter J.C."/>
        </authorList>
    </citation>
    <scope>NUCLEOTIDE SEQUENCE [LARGE SCALE GENOMIC DNA]</scope>
    <source>
        <strain evidence="7 8">HTCC2207</strain>
    </source>
</reference>
<dbReference type="InterPro" id="IPR036188">
    <property type="entry name" value="FAD/NAD-bd_sf"/>
</dbReference>
<keyword evidence="3" id="KW-0285">Flavoprotein</keyword>
<name>Q1YTG2_9GAMM</name>
<evidence type="ECO:0000313" key="7">
    <source>
        <dbReference type="EMBL" id="EAS47525.1"/>
    </source>
</evidence>
<dbReference type="HOGENOM" id="CLU_015740_5_0_6"/>
<dbReference type="GO" id="GO:0004368">
    <property type="term" value="F:glycerol-3-phosphate dehydrogenase (quinone) activity"/>
    <property type="evidence" value="ECO:0007669"/>
    <property type="project" value="InterPro"/>
</dbReference>
<comment type="cofactor">
    <cofactor evidence="1">
        <name>FAD</name>
        <dbReference type="ChEBI" id="CHEBI:57692"/>
    </cofactor>
</comment>
<dbReference type="Gene3D" id="3.30.9.10">
    <property type="entry name" value="D-Amino Acid Oxidase, subunit A, domain 2"/>
    <property type="match status" value="1"/>
</dbReference>
<dbReference type="SUPFAM" id="SSF54373">
    <property type="entry name" value="FAD-linked reductases, C-terminal domain"/>
    <property type="match status" value="1"/>
</dbReference>
<dbReference type="OrthoDB" id="9766796at2"/>
<dbReference type="PANTHER" id="PTHR11985:SF15">
    <property type="entry name" value="GLYCEROL-3-PHOSPHATE DEHYDROGENASE, MITOCHONDRIAL"/>
    <property type="match status" value="1"/>
</dbReference>
<keyword evidence="5" id="KW-0560">Oxidoreductase</keyword>
<dbReference type="SUPFAM" id="SSF51905">
    <property type="entry name" value="FAD/NAD(P)-binding domain"/>
    <property type="match status" value="1"/>
</dbReference>
<dbReference type="Gene3D" id="3.50.50.60">
    <property type="entry name" value="FAD/NAD(P)-binding domain"/>
    <property type="match status" value="1"/>
</dbReference>
<evidence type="ECO:0000256" key="3">
    <source>
        <dbReference type="ARBA" id="ARBA00022630"/>
    </source>
</evidence>
<dbReference type="InterPro" id="IPR000447">
    <property type="entry name" value="G3P_DH_FAD-dep"/>
</dbReference>
<comment type="similarity">
    <text evidence="2">Belongs to the FAD-dependent glycerol-3-phosphate dehydrogenase family.</text>
</comment>
<dbReference type="PRINTS" id="PR01001">
    <property type="entry name" value="FADG3PDH"/>
</dbReference>
<evidence type="ECO:0000256" key="4">
    <source>
        <dbReference type="ARBA" id="ARBA00022827"/>
    </source>
</evidence>
<sequence>MPNKISKGLTNHMENPTPQTYDLCVIGGGIQGAGVAQAAALSGLSVALMEKSDWGAGTSSKSSKLIHGGLRYLQTLQIGLVYESLRERRILLDIAEDIVKPNWFYLPVYKTDLFKAWQVRIGLILYRLLAGRNNLAGFKQLPREQWHELEGLNTSDLESVFIYQDAQTDDKILTQRVVASAEQHGATLLSPAKFLSAEKNDNGYLVSFAIDDQISSLQCRTLVNAAGPWINRIAETIEPKPPTIDVDLIKGTHLEFTQKLSEKCFYIEAKQDHRAIFMLPFKGGTLLGTTEQLFEGDPDGVEPSEEETAYLLEIIHSHFPHFNHQPSESWAGLRVLPASGNNPFQRSREVQFAKTNNYLAIYGGKLTGYRATAENALKKILKSMLLEANQAEPSAQIGATKKRDFYKIGDTSTVKI</sequence>
<dbReference type="Proteomes" id="UP000005555">
    <property type="component" value="Unassembled WGS sequence"/>
</dbReference>
<dbReference type="AlphaFoldDB" id="Q1YTG2"/>
<accession>Q1YTG2</accession>
<evidence type="ECO:0000256" key="2">
    <source>
        <dbReference type="ARBA" id="ARBA00007330"/>
    </source>
</evidence>
<gene>
    <name evidence="7" type="ORF">GB2207_01937</name>
</gene>
<feature type="domain" description="FAD dependent oxidoreductase" evidence="6">
    <location>
        <begin position="22"/>
        <end position="362"/>
    </location>
</feature>
<dbReference type="GO" id="GO:0046168">
    <property type="term" value="P:glycerol-3-phosphate catabolic process"/>
    <property type="evidence" value="ECO:0007669"/>
    <property type="project" value="TreeGrafter"/>
</dbReference>
<dbReference type="EMBL" id="AAPI01000002">
    <property type="protein sequence ID" value="EAS47525.1"/>
    <property type="molecule type" value="Genomic_DNA"/>
</dbReference>
<dbReference type="PROSITE" id="PS00978">
    <property type="entry name" value="FAD_G3PDH_2"/>
    <property type="match status" value="1"/>
</dbReference>
<protein>
    <submittedName>
        <fullName evidence="7">NAD binding site:D-amino acid oxidase</fullName>
    </submittedName>
</protein>
<organism evidence="7 8">
    <name type="scientific">gamma proteobacterium HTCC2207</name>
    <dbReference type="NCBI Taxonomy" id="314287"/>
    <lineage>
        <taxon>Bacteria</taxon>
        <taxon>Pseudomonadati</taxon>
        <taxon>Pseudomonadota</taxon>
        <taxon>Gammaproteobacteria</taxon>
        <taxon>Cellvibrionales</taxon>
        <taxon>Porticoccaceae</taxon>
        <taxon>SAR92 clade</taxon>
    </lineage>
</organism>
<dbReference type="InterPro" id="IPR006076">
    <property type="entry name" value="FAD-dep_OxRdtase"/>
</dbReference>
<evidence type="ECO:0000256" key="5">
    <source>
        <dbReference type="ARBA" id="ARBA00023002"/>
    </source>
</evidence>
<dbReference type="STRING" id="314287.GB2207_01937"/>
<comment type="caution">
    <text evidence="7">The sequence shown here is derived from an EMBL/GenBank/DDBJ whole genome shotgun (WGS) entry which is preliminary data.</text>
</comment>